<dbReference type="PANTHER" id="PTHR31297">
    <property type="entry name" value="GLUCAN ENDO-1,6-BETA-GLUCOSIDASE B"/>
    <property type="match status" value="1"/>
</dbReference>
<name>A0AAD5YVA9_9AGAR</name>
<feature type="chain" id="PRO_5041987142" description="Glycoside hydrolase family 5 domain-containing protein" evidence="6">
    <location>
        <begin position="17"/>
        <end position="591"/>
    </location>
</feature>
<dbReference type="GO" id="GO:0009251">
    <property type="term" value="P:glucan catabolic process"/>
    <property type="evidence" value="ECO:0007669"/>
    <property type="project" value="TreeGrafter"/>
</dbReference>
<dbReference type="GO" id="GO:0009986">
    <property type="term" value="C:cell surface"/>
    <property type="evidence" value="ECO:0007669"/>
    <property type="project" value="TreeGrafter"/>
</dbReference>
<dbReference type="Gene3D" id="3.20.20.80">
    <property type="entry name" value="Glycosidases"/>
    <property type="match status" value="1"/>
</dbReference>
<evidence type="ECO:0000256" key="6">
    <source>
        <dbReference type="SAM" id="SignalP"/>
    </source>
</evidence>
<keyword evidence="3 4" id="KW-0326">Glycosidase</keyword>
<dbReference type="Proteomes" id="UP001213000">
    <property type="component" value="Unassembled WGS sequence"/>
</dbReference>
<evidence type="ECO:0000256" key="3">
    <source>
        <dbReference type="ARBA" id="ARBA00023295"/>
    </source>
</evidence>
<feature type="region of interest" description="Disordered" evidence="5">
    <location>
        <begin position="489"/>
        <end position="523"/>
    </location>
</feature>
<dbReference type="InterPro" id="IPR001547">
    <property type="entry name" value="Glyco_hydro_5"/>
</dbReference>
<keyword evidence="9" id="KW-1185">Reference proteome</keyword>
<dbReference type="AlphaFoldDB" id="A0AAD5YVA9"/>
<accession>A0AAD5YVA9</accession>
<dbReference type="GO" id="GO:0046557">
    <property type="term" value="F:glucan endo-1,6-beta-glucosidase activity"/>
    <property type="evidence" value="ECO:0007669"/>
    <property type="project" value="TreeGrafter"/>
</dbReference>
<feature type="compositionally biased region" description="Polar residues" evidence="5">
    <location>
        <begin position="494"/>
        <end position="509"/>
    </location>
</feature>
<feature type="signal peptide" evidence="6">
    <location>
        <begin position="1"/>
        <end position="16"/>
    </location>
</feature>
<dbReference type="PANTHER" id="PTHR31297:SF43">
    <property type="entry name" value="GLUCAN 1,3-BETA-GLUCOSIDASE 3"/>
    <property type="match status" value="1"/>
</dbReference>
<organism evidence="8 9">
    <name type="scientific">Leucocoprinus birnbaumii</name>
    <dbReference type="NCBI Taxonomy" id="56174"/>
    <lineage>
        <taxon>Eukaryota</taxon>
        <taxon>Fungi</taxon>
        <taxon>Dikarya</taxon>
        <taxon>Basidiomycota</taxon>
        <taxon>Agaricomycotina</taxon>
        <taxon>Agaricomycetes</taxon>
        <taxon>Agaricomycetidae</taxon>
        <taxon>Agaricales</taxon>
        <taxon>Agaricineae</taxon>
        <taxon>Agaricaceae</taxon>
        <taxon>Leucocoprinus</taxon>
    </lineage>
</organism>
<feature type="domain" description="Glycoside hydrolase family 5" evidence="7">
    <location>
        <begin position="126"/>
        <end position="401"/>
    </location>
</feature>
<proteinExistence type="inferred from homology"/>
<dbReference type="SUPFAM" id="SSF51445">
    <property type="entry name" value="(Trans)glycosidases"/>
    <property type="match status" value="1"/>
</dbReference>
<evidence type="ECO:0000259" key="7">
    <source>
        <dbReference type="Pfam" id="PF00150"/>
    </source>
</evidence>
<keyword evidence="2 4" id="KW-0378">Hydrolase</keyword>
<evidence type="ECO:0000256" key="5">
    <source>
        <dbReference type="SAM" id="MobiDB-lite"/>
    </source>
</evidence>
<gene>
    <name evidence="8" type="ORF">NP233_g6906</name>
</gene>
<dbReference type="InterPro" id="IPR017853">
    <property type="entry name" value="GH"/>
</dbReference>
<evidence type="ECO:0000256" key="4">
    <source>
        <dbReference type="RuleBase" id="RU361153"/>
    </source>
</evidence>
<sequence>MYNLTAVLAALRLSQSLVNPSPGAANELKADHEFSAAKGLLKGHVQDCVVDPYDVPVQAPAFPQFDQTEANVHRYRQQQGVNLGSWFVHEQWMTPSLFRCAKDPKASEIDIAEGWGGRARDVLERHWDTFITAQDFNYLASIGINTVRIPIAWFTLGPQFMTGTPFEPYVEVYKNAWPRLLRAISQAADAGIGVLVDMHGAPGSQNGQQHSGISDGQINFFNSYDYQWKTIEALKFLVQQLGPVTNVIGIQLLNEPTGHPSLENFYTQATDAIRQSSWYGQRLPVYIHDGFDLNRFVPYINNRQDFVVQDHHSYFVFTDDDSRKPSTQHTQDVKGGISNAFWNTAAGERRNLVIGEWSCALTDESLKNQKDKILARKEFCTAQMQVYSNVTAGWMFWSFKDEQCDFDPGWCFQHAVGTVLPSSFFSYGDIANFYQVQDVSAKARRMDYPTDGEAALILGDGDRYPQLVNGASAGTGQHRFEAIYQRQAAGPGQPSLNNSDSTAVNSTVNRKGDDPTSPRRKGFDDGFQTAKVFAIYGASKLGFTEQYVNEALWMALSHGAVSSGSEQEYRTGFWLGLHYGESKIIDAIRST</sequence>
<keyword evidence="6" id="KW-0732">Signal</keyword>
<dbReference type="EMBL" id="JANIEX010000475">
    <property type="protein sequence ID" value="KAJ3566586.1"/>
    <property type="molecule type" value="Genomic_DNA"/>
</dbReference>
<dbReference type="FunFam" id="3.20.20.80:FF:000100">
    <property type="entry name" value="Glycoside hydrolase superfamily"/>
    <property type="match status" value="1"/>
</dbReference>
<evidence type="ECO:0000313" key="8">
    <source>
        <dbReference type="EMBL" id="KAJ3566586.1"/>
    </source>
</evidence>
<dbReference type="InterPro" id="IPR050386">
    <property type="entry name" value="Glycosyl_hydrolase_5"/>
</dbReference>
<dbReference type="GO" id="GO:0005737">
    <property type="term" value="C:cytoplasm"/>
    <property type="evidence" value="ECO:0007669"/>
    <property type="project" value="UniProtKB-ARBA"/>
</dbReference>
<dbReference type="GO" id="GO:0005576">
    <property type="term" value="C:extracellular region"/>
    <property type="evidence" value="ECO:0007669"/>
    <property type="project" value="TreeGrafter"/>
</dbReference>
<evidence type="ECO:0000313" key="9">
    <source>
        <dbReference type="Proteomes" id="UP001213000"/>
    </source>
</evidence>
<evidence type="ECO:0000256" key="1">
    <source>
        <dbReference type="ARBA" id="ARBA00005641"/>
    </source>
</evidence>
<feature type="compositionally biased region" description="Basic and acidic residues" evidence="5">
    <location>
        <begin position="510"/>
        <end position="523"/>
    </location>
</feature>
<comment type="caution">
    <text evidence="8">The sequence shown here is derived from an EMBL/GenBank/DDBJ whole genome shotgun (WGS) entry which is preliminary data.</text>
</comment>
<evidence type="ECO:0000256" key="2">
    <source>
        <dbReference type="ARBA" id="ARBA00022801"/>
    </source>
</evidence>
<reference evidence="8" key="1">
    <citation type="submission" date="2022-07" db="EMBL/GenBank/DDBJ databases">
        <title>Genome Sequence of Leucocoprinus birnbaumii.</title>
        <authorList>
            <person name="Buettner E."/>
        </authorList>
    </citation>
    <scope>NUCLEOTIDE SEQUENCE</scope>
    <source>
        <strain evidence="8">VT141</strain>
    </source>
</reference>
<protein>
    <recommendedName>
        <fullName evidence="7">Glycoside hydrolase family 5 domain-containing protein</fullName>
    </recommendedName>
</protein>
<dbReference type="Pfam" id="PF00150">
    <property type="entry name" value="Cellulase"/>
    <property type="match status" value="1"/>
</dbReference>
<comment type="similarity">
    <text evidence="1 4">Belongs to the glycosyl hydrolase 5 (cellulase A) family.</text>
</comment>